<keyword evidence="6 11" id="KW-0931">ER-Golgi transport</keyword>
<keyword evidence="10 11" id="KW-0968">Cytoplasmic vesicle</keyword>
<dbReference type="OrthoDB" id="310217at2759"/>
<evidence type="ECO:0000256" key="1">
    <source>
        <dbReference type="ARBA" id="ARBA00004255"/>
    </source>
</evidence>
<gene>
    <name evidence="12" type="ORF">MELLADRAFT_116696</name>
</gene>
<dbReference type="VEuPathDB" id="FungiDB:MELLADRAFT_116696"/>
<dbReference type="PANTHER" id="PTHR10805">
    <property type="entry name" value="COATOMER SUBUNIT EPSILON"/>
    <property type="match status" value="1"/>
</dbReference>
<dbReference type="AlphaFoldDB" id="F4RP66"/>
<dbReference type="PANTHER" id="PTHR10805:SF0">
    <property type="entry name" value="COATOMER SUBUNIT EPSILON"/>
    <property type="match status" value="1"/>
</dbReference>
<dbReference type="Pfam" id="PF04733">
    <property type="entry name" value="Coatomer_E"/>
    <property type="match status" value="1"/>
</dbReference>
<evidence type="ECO:0000256" key="11">
    <source>
        <dbReference type="PIRNR" id="PIRNR016478"/>
    </source>
</evidence>
<dbReference type="GO" id="GO:0006891">
    <property type="term" value="P:intra-Golgi vesicle-mediated transport"/>
    <property type="evidence" value="ECO:0007669"/>
    <property type="project" value="TreeGrafter"/>
</dbReference>
<sequence>MDSDQTFHAKTLFYQGSYAACHAAIGQIEEPSFQLILFSARSLIALKKPKEAIEILKPYHADHPAAKAVTLLAKYHSKPNHNQTEKESIGEEAEGLADEILDEDHDGIDSILRVTIATVLHLIDNTNLAIFLLKQGVQLKSLESVSLLIYLYLTSKVKRPDLARMLYKSVKGWADDAILLQMTEAWIGTVTGSGANTNGKESGGYQSAFYVFDEISSSTGSDSVSVNVAGLNGKAVTQLAMGHVEEAQANLSEALKANPKDETTLANSIVASGHADSAVSTAGEHLEQLRSINPSHPLVVDLDRQLALFDEAASKFVASKA</sequence>
<name>F4RP66_MELLP</name>
<dbReference type="InterPro" id="IPR006822">
    <property type="entry name" value="Coatomer_esu"/>
</dbReference>
<dbReference type="GO" id="GO:0000139">
    <property type="term" value="C:Golgi membrane"/>
    <property type="evidence" value="ECO:0007669"/>
    <property type="project" value="UniProtKB-SubCell"/>
</dbReference>
<dbReference type="PIRSF" id="PIRSF016478">
    <property type="entry name" value="Coatomer_esu"/>
    <property type="match status" value="1"/>
</dbReference>
<evidence type="ECO:0000256" key="8">
    <source>
        <dbReference type="ARBA" id="ARBA00023034"/>
    </source>
</evidence>
<dbReference type="GO" id="GO:0006888">
    <property type="term" value="P:endoplasmic reticulum to Golgi vesicle-mediated transport"/>
    <property type="evidence" value="ECO:0007669"/>
    <property type="project" value="TreeGrafter"/>
</dbReference>
<evidence type="ECO:0000256" key="9">
    <source>
        <dbReference type="ARBA" id="ARBA00023136"/>
    </source>
</evidence>
<dbReference type="InterPro" id="IPR011990">
    <property type="entry name" value="TPR-like_helical_dom_sf"/>
</dbReference>
<dbReference type="GeneID" id="18925864"/>
<keyword evidence="5 11" id="KW-0963">Cytoplasm</keyword>
<keyword evidence="13" id="KW-1185">Reference proteome</keyword>
<dbReference type="FunCoup" id="F4RP66">
    <property type="interactions" value="282"/>
</dbReference>
<evidence type="ECO:0000256" key="4">
    <source>
        <dbReference type="ARBA" id="ARBA00022448"/>
    </source>
</evidence>
<organism evidence="13">
    <name type="scientific">Melampsora larici-populina (strain 98AG31 / pathotype 3-4-7)</name>
    <name type="common">Poplar leaf rust fungus</name>
    <dbReference type="NCBI Taxonomy" id="747676"/>
    <lineage>
        <taxon>Eukaryota</taxon>
        <taxon>Fungi</taxon>
        <taxon>Dikarya</taxon>
        <taxon>Basidiomycota</taxon>
        <taxon>Pucciniomycotina</taxon>
        <taxon>Pucciniomycetes</taxon>
        <taxon>Pucciniales</taxon>
        <taxon>Melampsoraceae</taxon>
        <taxon>Melampsora</taxon>
    </lineage>
</organism>
<keyword evidence="8 11" id="KW-0333">Golgi apparatus</keyword>
<dbReference type="SUPFAM" id="SSF48452">
    <property type="entry name" value="TPR-like"/>
    <property type="match status" value="1"/>
</dbReference>
<comment type="similarity">
    <text evidence="3 11">Belongs to the COPE family.</text>
</comment>
<evidence type="ECO:0000313" key="13">
    <source>
        <dbReference type="Proteomes" id="UP000001072"/>
    </source>
</evidence>
<dbReference type="eggNOG" id="KOG3081">
    <property type="taxonomic scope" value="Eukaryota"/>
</dbReference>
<evidence type="ECO:0000256" key="2">
    <source>
        <dbReference type="ARBA" id="ARBA00004347"/>
    </source>
</evidence>
<proteinExistence type="inferred from homology"/>
<dbReference type="KEGG" id="mlr:MELLADRAFT_116696"/>
<evidence type="ECO:0000256" key="5">
    <source>
        <dbReference type="ARBA" id="ARBA00022490"/>
    </source>
</evidence>
<dbReference type="InParanoid" id="F4RP66"/>
<evidence type="ECO:0000256" key="3">
    <source>
        <dbReference type="ARBA" id="ARBA00008827"/>
    </source>
</evidence>
<evidence type="ECO:0000313" key="12">
    <source>
        <dbReference type="EMBL" id="EGG05763.1"/>
    </source>
</evidence>
<dbReference type="RefSeq" id="XP_007410819.1">
    <property type="nucleotide sequence ID" value="XM_007410757.1"/>
</dbReference>
<accession>F4RP66</accession>
<dbReference type="GO" id="GO:0006890">
    <property type="term" value="P:retrograde vesicle-mediated transport, Golgi to endoplasmic reticulum"/>
    <property type="evidence" value="ECO:0007669"/>
    <property type="project" value="UniProtKB-UniRule"/>
</dbReference>
<dbReference type="GO" id="GO:0030126">
    <property type="term" value="C:COPI vesicle coat"/>
    <property type="evidence" value="ECO:0007669"/>
    <property type="project" value="TreeGrafter"/>
</dbReference>
<reference evidence="13" key="1">
    <citation type="journal article" date="2011" name="Proc. Natl. Acad. Sci. U.S.A.">
        <title>Obligate biotrophy features unraveled by the genomic analysis of rust fungi.</title>
        <authorList>
            <person name="Duplessis S."/>
            <person name="Cuomo C.A."/>
            <person name="Lin Y.-C."/>
            <person name="Aerts A."/>
            <person name="Tisserant E."/>
            <person name="Veneault-Fourrey C."/>
            <person name="Joly D.L."/>
            <person name="Hacquard S."/>
            <person name="Amselem J."/>
            <person name="Cantarel B.L."/>
            <person name="Chiu R."/>
            <person name="Coutinho P.M."/>
            <person name="Feau N."/>
            <person name="Field M."/>
            <person name="Frey P."/>
            <person name="Gelhaye E."/>
            <person name="Goldberg J."/>
            <person name="Grabherr M.G."/>
            <person name="Kodira C.D."/>
            <person name="Kohler A."/>
            <person name="Kuees U."/>
            <person name="Lindquist E.A."/>
            <person name="Lucas S.M."/>
            <person name="Mago R."/>
            <person name="Mauceli E."/>
            <person name="Morin E."/>
            <person name="Murat C."/>
            <person name="Pangilinan J.L."/>
            <person name="Park R."/>
            <person name="Pearson M."/>
            <person name="Quesneville H."/>
            <person name="Rouhier N."/>
            <person name="Sakthikumar S."/>
            <person name="Salamov A.A."/>
            <person name="Schmutz J."/>
            <person name="Selles B."/>
            <person name="Shapiro H."/>
            <person name="Tanguay P."/>
            <person name="Tuskan G.A."/>
            <person name="Henrissat B."/>
            <person name="Van de Peer Y."/>
            <person name="Rouze P."/>
            <person name="Ellis J.G."/>
            <person name="Dodds P.N."/>
            <person name="Schein J.E."/>
            <person name="Zhong S."/>
            <person name="Hamelin R.C."/>
            <person name="Grigoriev I.V."/>
            <person name="Szabo L.J."/>
            <person name="Martin F."/>
        </authorList>
    </citation>
    <scope>NUCLEOTIDE SEQUENCE [LARGE SCALE GENOMIC DNA]</scope>
    <source>
        <strain evidence="13">98AG31 / pathotype 3-4-7</strain>
    </source>
</reference>
<dbReference type="GO" id="GO:0005198">
    <property type="term" value="F:structural molecule activity"/>
    <property type="evidence" value="ECO:0007669"/>
    <property type="project" value="UniProtKB-UniRule"/>
</dbReference>
<dbReference type="Gene3D" id="1.25.40.10">
    <property type="entry name" value="Tetratricopeptide repeat domain"/>
    <property type="match status" value="1"/>
</dbReference>
<dbReference type="GO" id="GO:0015031">
    <property type="term" value="P:protein transport"/>
    <property type="evidence" value="ECO:0007669"/>
    <property type="project" value="UniProtKB-UniRule"/>
</dbReference>
<keyword evidence="7 11" id="KW-0653">Protein transport</keyword>
<dbReference type="HOGENOM" id="CLU_049363_2_1_1"/>
<protein>
    <recommendedName>
        <fullName evidence="11">Coatomer subunit epsilon</fullName>
    </recommendedName>
</protein>
<keyword evidence="4 11" id="KW-0813">Transport</keyword>
<keyword evidence="9 11" id="KW-0472">Membrane</keyword>
<evidence type="ECO:0000256" key="10">
    <source>
        <dbReference type="ARBA" id="ARBA00023329"/>
    </source>
</evidence>
<comment type="function">
    <text evidence="11">The coatomer is a cytosolic protein complex that binds to dilysine motifs and reversibly associates with Golgi non-clathrin-coated vesicles, which further mediate biosynthetic protein transport from the ER, via the Golgi up to the trans Golgi network. The coatomer complex is required for budding from Golgi membranes, and is essential for the retrograde Golgi-to-ER transport of dilysine-tagged proteins.</text>
</comment>
<dbReference type="STRING" id="747676.F4RP66"/>
<evidence type="ECO:0000256" key="7">
    <source>
        <dbReference type="ARBA" id="ARBA00022927"/>
    </source>
</evidence>
<comment type="subcellular location">
    <subcellularLocation>
        <location evidence="2">Cytoplasmic vesicle</location>
        <location evidence="2">COPI-coated vesicle membrane</location>
        <topology evidence="2">Peripheral membrane protein</topology>
        <orientation evidence="2">Cytoplasmic side</orientation>
    </subcellularLocation>
    <subcellularLocation>
        <location evidence="1">Golgi apparatus membrane</location>
        <topology evidence="1">Peripheral membrane protein</topology>
        <orientation evidence="1">Cytoplasmic side</orientation>
    </subcellularLocation>
</comment>
<evidence type="ECO:0000256" key="6">
    <source>
        <dbReference type="ARBA" id="ARBA00022892"/>
    </source>
</evidence>
<dbReference type="EMBL" id="GL883111">
    <property type="protein sequence ID" value="EGG05763.1"/>
    <property type="molecule type" value="Genomic_DNA"/>
</dbReference>
<dbReference type="Proteomes" id="UP000001072">
    <property type="component" value="Unassembled WGS sequence"/>
</dbReference>